<dbReference type="Pfam" id="PF06572">
    <property type="entry name" value="DUF1131"/>
    <property type="match status" value="1"/>
</dbReference>
<dbReference type="Gene3D" id="2.60.460.10">
    <property type="entry name" value="protein yfey like domain"/>
    <property type="match status" value="1"/>
</dbReference>
<evidence type="ECO:0000256" key="1">
    <source>
        <dbReference type="SAM" id="SignalP"/>
    </source>
</evidence>
<feature type="chain" id="PRO_5015760687" evidence="1">
    <location>
        <begin position="25"/>
        <end position="205"/>
    </location>
</feature>
<feature type="signal peptide" evidence="1">
    <location>
        <begin position="1"/>
        <end position="24"/>
    </location>
</feature>
<comment type="caution">
    <text evidence="2">The sequence shown here is derived from an EMBL/GenBank/DDBJ whole genome shotgun (WGS) entry which is preliminary data.</text>
</comment>
<dbReference type="AlphaFoldDB" id="A0A2T5UWC0"/>
<dbReference type="Proteomes" id="UP000244081">
    <property type="component" value="Unassembled WGS sequence"/>
</dbReference>
<dbReference type="EMBL" id="QAYG01000012">
    <property type="protein sequence ID" value="PTW55782.1"/>
    <property type="molecule type" value="Genomic_DNA"/>
</dbReference>
<dbReference type="OrthoDB" id="7845475at2"/>
<organism evidence="2 3">
    <name type="scientific">Breoghania corrubedonensis</name>
    <dbReference type="NCBI Taxonomy" id="665038"/>
    <lineage>
        <taxon>Bacteria</taxon>
        <taxon>Pseudomonadati</taxon>
        <taxon>Pseudomonadota</taxon>
        <taxon>Alphaproteobacteria</taxon>
        <taxon>Hyphomicrobiales</taxon>
        <taxon>Stappiaceae</taxon>
        <taxon>Breoghania</taxon>
    </lineage>
</organism>
<protein>
    <submittedName>
        <fullName evidence="2">Uncharacterized protein DUF1131</fullName>
    </submittedName>
</protein>
<evidence type="ECO:0000313" key="3">
    <source>
        <dbReference type="Proteomes" id="UP000244081"/>
    </source>
</evidence>
<keyword evidence="1" id="KW-0732">Signal</keyword>
<name>A0A2T5UWC0_9HYPH</name>
<proteinExistence type="predicted"/>
<gene>
    <name evidence="2" type="ORF">C8N35_112107</name>
</gene>
<dbReference type="InterPro" id="IPR010938">
    <property type="entry name" value="DUF1131"/>
</dbReference>
<keyword evidence="3" id="KW-1185">Reference proteome</keyword>
<dbReference type="InterPro" id="IPR038714">
    <property type="entry name" value="YfeY-like_sf"/>
</dbReference>
<dbReference type="PROSITE" id="PS51257">
    <property type="entry name" value="PROKAR_LIPOPROTEIN"/>
    <property type="match status" value="1"/>
</dbReference>
<reference evidence="2 3" key="1">
    <citation type="submission" date="2018-04" db="EMBL/GenBank/DDBJ databases">
        <title>Genomic Encyclopedia of Archaeal and Bacterial Type Strains, Phase II (KMG-II): from individual species to whole genera.</title>
        <authorList>
            <person name="Goeker M."/>
        </authorList>
    </citation>
    <scope>NUCLEOTIDE SEQUENCE [LARGE SCALE GENOMIC DNA]</scope>
    <source>
        <strain evidence="2 3">DSM 23382</strain>
    </source>
</reference>
<dbReference type="RefSeq" id="WP_107991809.1">
    <property type="nucleotide sequence ID" value="NZ_QAYG01000012.1"/>
</dbReference>
<sequence length="205" mass="21940">MTFRTSLSRFALIVLLTAAAPLLGGCSVSGDITSFGGSVPEPDPDAVTLVTITATNVGPLDASTPYSTKTIEAALPGFTTQPIQMAEEDRTLWTTGVFHDGFQVLQVLKGNGGKIGEIHGVSPDIEGPNGERLGMRFDKTGIPVSRCRVGRNLWRDMAICPARGAPNVELIFAVTQYDGPFDRLPPRDELDSATLQRIVWTAPKS</sequence>
<accession>A0A2T5UWC0</accession>
<evidence type="ECO:0000313" key="2">
    <source>
        <dbReference type="EMBL" id="PTW55782.1"/>
    </source>
</evidence>